<protein>
    <submittedName>
        <fullName evidence="1">Uncharacterized protein</fullName>
    </submittedName>
</protein>
<dbReference type="KEGG" id="hcu:MUN79_22585"/>
<dbReference type="Proteomes" id="UP000831796">
    <property type="component" value="Chromosome"/>
</dbReference>
<reference evidence="1" key="1">
    <citation type="submission" date="2022-04" db="EMBL/GenBank/DDBJ databases">
        <title>Hymenobacter sp. isolated from the air.</title>
        <authorList>
            <person name="Won M."/>
            <person name="Lee C.-M."/>
            <person name="Woen H.-Y."/>
            <person name="Kwon S.-W."/>
        </authorList>
    </citation>
    <scope>NUCLEOTIDE SEQUENCE</scope>
    <source>
        <strain evidence="1">5116S-3</strain>
    </source>
</reference>
<keyword evidence="2" id="KW-1185">Reference proteome</keyword>
<name>A0A8T9Q335_9BACT</name>
<organism evidence="1 2">
    <name type="scientific">Hymenobacter cellulosilyticus</name>
    <dbReference type="NCBI Taxonomy" id="2932248"/>
    <lineage>
        <taxon>Bacteria</taxon>
        <taxon>Pseudomonadati</taxon>
        <taxon>Bacteroidota</taxon>
        <taxon>Cytophagia</taxon>
        <taxon>Cytophagales</taxon>
        <taxon>Hymenobacteraceae</taxon>
        <taxon>Hymenobacter</taxon>
    </lineage>
</organism>
<evidence type="ECO:0000313" key="1">
    <source>
        <dbReference type="EMBL" id="UOQ71382.1"/>
    </source>
</evidence>
<dbReference type="RefSeq" id="WP_244674789.1">
    <property type="nucleotide sequence ID" value="NZ_CP095046.1"/>
</dbReference>
<gene>
    <name evidence="1" type="ORF">MUN79_22585</name>
</gene>
<proteinExistence type="predicted"/>
<dbReference type="EMBL" id="CP095046">
    <property type="protein sequence ID" value="UOQ71382.1"/>
    <property type="molecule type" value="Genomic_DNA"/>
</dbReference>
<dbReference type="AlphaFoldDB" id="A0A8T9Q335"/>
<sequence length="88" mass="9705">MKATYSQHRQALLSALATQSGQKKQVTDAKLGSVAERALLTRQLARNARTLSLAFEEQPEEAASDFDKKYFNQHKATTAKEASPKPTV</sequence>
<accession>A0A8T9Q335</accession>
<evidence type="ECO:0000313" key="2">
    <source>
        <dbReference type="Proteomes" id="UP000831796"/>
    </source>
</evidence>